<evidence type="ECO:0000256" key="2">
    <source>
        <dbReference type="ARBA" id="ARBA00022448"/>
    </source>
</evidence>
<dbReference type="Gene3D" id="3.40.190.10">
    <property type="entry name" value="Periplasmic binding protein-like II"/>
    <property type="match status" value="1"/>
</dbReference>
<keyword evidence="3" id="KW-0732">Signal</keyword>
<dbReference type="PROSITE" id="PS51257">
    <property type="entry name" value="PROKAR_LIPOPROTEIN"/>
    <property type="match status" value="1"/>
</dbReference>
<dbReference type="PANTHER" id="PTHR30290">
    <property type="entry name" value="PERIPLASMIC BINDING COMPONENT OF ABC TRANSPORTER"/>
    <property type="match status" value="1"/>
</dbReference>
<dbReference type="PIRSF" id="PIRSF002741">
    <property type="entry name" value="MppA"/>
    <property type="match status" value="1"/>
</dbReference>
<reference evidence="5 6" key="1">
    <citation type="submission" date="2019-02" db="EMBL/GenBank/DDBJ databases">
        <title>Paenibacillus sp. nov., isolated from surface-sterilized tissue of Thalictrum simplex L.</title>
        <authorList>
            <person name="Tuo L."/>
        </authorList>
    </citation>
    <scope>NUCLEOTIDE SEQUENCE [LARGE SCALE GENOMIC DNA]</scope>
    <source>
        <strain evidence="5 6">N2SHLJ1</strain>
    </source>
</reference>
<dbReference type="Gene3D" id="3.10.105.10">
    <property type="entry name" value="Dipeptide-binding Protein, Domain 3"/>
    <property type="match status" value="1"/>
</dbReference>
<dbReference type="InterPro" id="IPR030678">
    <property type="entry name" value="Peptide/Ni-bd"/>
</dbReference>
<keyword evidence="2" id="KW-0813">Transport</keyword>
<protein>
    <submittedName>
        <fullName evidence="5">ABC transporter substrate-binding protein</fullName>
    </submittedName>
</protein>
<dbReference type="GO" id="GO:0043190">
    <property type="term" value="C:ATP-binding cassette (ABC) transporter complex"/>
    <property type="evidence" value="ECO:0007669"/>
    <property type="project" value="InterPro"/>
</dbReference>
<evidence type="ECO:0000313" key="6">
    <source>
        <dbReference type="Proteomes" id="UP000293142"/>
    </source>
</evidence>
<evidence type="ECO:0000313" key="5">
    <source>
        <dbReference type="EMBL" id="TBL76389.1"/>
    </source>
</evidence>
<dbReference type="AlphaFoldDB" id="A0A4Q9DRS3"/>
<name>A0A4Q9DRS3_9BACL</name>
<dbReference type="CDD" id="cd08492">
    <property type="entry name" value="PBP2_NikA_DppA_OppA_like_15"/>
    <property type="match status" value="1"/>
</dbReference>
<proteinExistence type="inferred from homology"/>
<comment type="similarity">
    <text evidence="1">Belongs to the bacterial solute-binding protein 5 family.</text>
</comment>
<sequence length="556" mass="60923">MGENDLRTKSAGNWIKGVSVALAASLLLAGCGANKEAAGPEAAKISDAKTAPAAKPAEGGELTYALATSPDTLDPGSSGFAVSHRVFRNIVDSLVYQQKDGSFQPWLATEWTKSDDGKTYTFKLRQNVKFHDGTPFNAAAVKANFDRIAKATGQARALLGPFASADIVDDYSIKVTLSQPFEPFLSGLSSAFLGINSPQAFQQYGDQYGKHPVGTGPFVFVKWSENDEIALKKNPDYNWGPPVADNKGPSHLDKLTFKIVPEEATRIGSVQGGQILAAETVPPQNIVTLKNDAKIAVDQAVTNGTAFSLYFNLHSEPWNDPKLRQAIQLSVDADTIVKTLYLGTYERAWSSLTSGLFGFDESLKNKIKPDIAKANQLLDELGWKKGADGVREKNGKKLILRILDGSPNREKRNDIAAMVQQQLKQVGVNVTLNITKDTNTPLTKDEYDLWGNSQVKADPDVMRNLFRSDREFTKGGTNWSHLADPEIDKLLDQGYSESDPQKRKAAYSKIQQYLIDNAVILPIYEFPYTVARAKTVSGLKYDLLGYPLFYDVSISK</sequence>
<comment type="caution">
    <text evidence="5">The sequence shown here is derived from an EMBL/GenBank/DDBJ whole genome shotgun (WGS) entry which is preliminary data.</text>
</comment>
<dbReference type="SUPFAM" id="SSF53850">
    <property type="entry name" value="Periplasmic binding protein-like II"/>
    <property type="match status" value="1"/>
</dbReference>
<dbReference type="PANTHER" id="PTHR30290:SF9">
    <property type="entry name" value="OLIGOPEPTIDE-BINDING PROTEIN APPA"/>
    <property type="match status" value="1"/>
</dbReference>
<dbReference type="GO" id="GO:0015833">
    <property type="term" value="P:peptide transport"/>
    <property type="evidence" value="ECO:0007669"/>
    <property type="project" value="TreeGrafter"/>
</dbReference>
<feature type="domain" description="Solute-binding protein family 5" evidence="4">
    <location>
        <begin position="103"/>
        <end position="465"/>
    </location>
</feature>
<dbReference type="GO" id="GO:1904680">
    <property type="term" value="F:peptide transmembrane transporter activity"/>
    <property type="evidence" value="ECO:0007669"/>
    <property type="project" value="TreeGrafter"/>
</dbReference>
<keyword evidence="6" id="KW-1185">Reference proteome</keyword>
<dbReference type="InterPro" id="IPR000914">
    <property type="entry name" value="SBP_5_dom"/>
</dbReference>
<evidence type="ECO:0000256" key="1">
    <source>
        <dbReference type="ARBA" id="ARBA00005695"/>
    </source>
</evidence>
<gene>
    <name evidence="5" type="ORF">EYB31_20615</name>
</gene>
<dbReference type="Pfam" id="PF00496">
    <property type="entry name" value="SBP_bac_5"/>
    <property type="match status" value="1"/>
</dbReference>
<dbReference type="OrthoDB" id="9796817at2"/>
<evidence type="ECO:0000256" key="3">
    <source>
        <dbReference type="ARBA" id="ARBA00022729"/>
    </source>
</evidence>
<dbReference type="InterPro" id="IPR039424">
    <property type="entry name" value="SBP_5"/>
</dbReference>
<evidence type="ECO:0000259" key="4">
    <source>
        <dbReference type="Pfam" id="PF00496"/>
    </source>
</evidence>
<dbReference type="Proteomes" id="UP000293142">
    <property type="component" value="Unassembled WGS sequence"/>
</dbReference>
<accession>A0A4Q9DRS3</accession>
<dbReference type="GO" id="GO:0042597">
    <property type="term" value="C:periplasmic space"/>
    <property type="evidence" value="ECO:0007669"/>
    <property type="project" value="UniProtKB-ARBA"/>
</dbReference>
<organism evidence="5 6">
    <name type="scientific">Paenibacillus thalictri</name>
    <dbReference type="NCBI Taxonomy" id="2527873"/>
    <lineage>
        <taxon>Bacteria</taxon>
        <taxon>Bacillati</taxon>
        <taxon>Bacillota</taxon>
        <taxon>Bacilli</taxon>
        <taxon>Bacillales</taxon>
        <taxon>Paenibacillaceae</taxon>
        <taxon>Paenibacillus</taxon>
    </lineage>
</organism>
<dbReference type="EMBL" id="SIRE01000014">
    <property type="protein sequence ID" value="TBL76389.1"/>
    <property type="molecule type" value="Genomic_DNA"/>
</dbReference>